<dbReference type="OrthoDB" id="542013at2759"/>
<reference evidence="3" key="1">
    <citation type="journal article" date="2021" name="Sci. Rep.">
        <title>Diploid genomic architecture of Nitzschia inconspicua, an elite biomass production diatom.</title>
        <authorList>
            <person name="Oliver A."/>
            <person name="Podell S."/>
            <person name="Pinowska A."/>
            <person name="Traller J.C."/>
            <person name="Smith S.R."/>
            <person name="McClure R."/>
            <person name="Beliaev A."/>
            <person name="Bohutskyi P."/>
            <person name="Hill E.A."/>
            <person name="Rabines A."/>
            <person name="Zheng H."/>
            <person name="Allen L.Z."/>
            <person name="Kuo A."/>
            <person name="Grigoriev I.V."/>
            <person name="Allen A.E."/>
            <person name="Hazlebeck D."/>
            <person name="Allen E.E."/>
        </authorList>
    </citation>
    <scope>NUCLEOTIDE SEQUENCE</scope>
    <source>
        <strain evidence="3">Hildebrandi</strain>
    </source>
</reference>
<protein>
    <submittedName>
        <fullName evidence="3">Short-chain dehydrogenase/reductase family protein</fullName>
    </submittedName>
</protein>
<keyword evidence="1" id="KW-0560">Oxidoreductase</keyword>
<dbReference type="Proteomes" id="UP000693970">
    <property type="component" value="Unassembled WGS sequence"/>
</dbReference>
<dbReference type="Pfam" id="PF00106">
    <property type="entry name" value="adh_short"/>
    <property type="match status" value="1"/>
</dbReference>
<keyword evidence="2" id="KW-0732">Signal</keyword>
<name>A0A9K3Q0P4_9STRA</name>
<dbReference type="PANTHER" id="PTHR43157">
    <property type="entry name" value="PHOSPHATIDYLINOSITOL-GLYCAN BIOSYNTHESIS CLASS F PROTEIN-RELATED"/>
    <property type="match status" value="1"/>
</dbReference>
<dbReference type="PANTHER" id="PTHR43157:SF31">
    <property type="entry name" value="PHOSPHATIDYLINOSITOL-GLYCAN BIOSYNTHESIS CLASS F PROTEIN"/>
    <property type="match status" value="1"/>
</dbReference>
<accession>A0A9K3Q0P4</accession>
<dbReference type="EMBL" id="JAGRRH010000007">
    <property type="protein sequence ID" value="KAG7366688.1"/>
    <property type="molecule type" value="Genomic_DNA"/>
</dbReference>
<reference evidence="3" key="2">
    <citation type="submission" date="2021-04" db="EMBL/GenBank/DDBJ databases">
        <authorList>
            <person name="Podell S."/>
        </authorList>
    </citation>
    <scope>NUCLEOTIDE SEQUENCE</scope>
    <source>
        <strain evidence="3">Hildebrandi</strain>
    </source>
</reference>
<feature type="chain" id="PRO_5039950352" evidence="2">
    <location>
        <begin position="24"/>
        <end position="399"/>
    </location>
</feature>
<organism evidence="3 4">
    <name type="scientific">Nitzschia inconspicua</name>
    <dbReference type="NCBI Taxonomy" id="303405"/>
    <lineage>
        <taxon>Eukaryota</taxon>
        <taxon>Sar</taxon>
        <taxon>Stramenopiles</taxon>
        <taxon>Ochrophyta</taxon>
        <taxon>Bacillariophyta</taxon>
        <taxon>Bacillariophyceae</taxon>
        <taxon>Bacillariophycidae</taxon>
        <taxon>Bacillariales</taxon>
        <taxon>Bacillariaceae</taxon>
        <taxon>Nitzschia</taxon>
    </lineage>
</organism>
<dbReference type="AlphaFoldDB" id="A0A9K3Q0P4"/>
<comment type="caution">
    <text evidence="3">The sequence shown here is derived from an EMBL/GenBank/DDBJ whole genome shotgun (WGS) entry which is preliminary data.</text>
</comment>
<dbReference type="GO" id="GO:0016491">
    <property type="term" value="F:oxidoreductase activity"/>
    <property type="evidence" value="ECO:0007669"/>
    <property type="project" value="UniProtKB-KW"/>
</dbReference>
<evidence type="ECO:0000313" key="4">
    <source>
        <dbReference type="Proteomes" id="UP000693970"/>
    </source>
</evidence>
<gene>
    <name evidence="3" type="ORF">IV203_029358</name>
</gene>
<dbReference type="InterPro" id="IPR002347">
    <property type="entry name" value="SDR_fam"/>
</dbReference>
<evidence type="ECO:0000256" key="2">
    <source>
        <dbReference type="SAM" id="SignalP"/>
    </source>
</evidence>
<feature type="signal peptide" evidence="2">
    <location>
        <begin position="1"/>
        <end position="23"/>
    </location>
</feature>
<keyword evidence="4" id="KW-1185">Reference proteome</keyword>
<evidence type="ECO:0000313" key="3">
    <source>
        <dbReference type="EMBL" id="KAG7366688.1"/>
    </source>
</evidence>
<sequence>MIGIGLAFSGIILSWIIYQTSIAQPPSSEMPLPYHNVETGGYYHTKWWYEEVENQDLVTGDAVARLANDVALITGGNAGIGKGIAVELCKLGVGTVVITSRSLNRAKKTVTELVEDGICKKGQIQGMQVDLADLDSVHALANDFKSRFSKLNYFVENAGGVIIPGQYPGPHVNKEGFEALYAGNYLGHFLLLQLLLDLIESSHPARISLTSSIAHWGVTNNLTSLLPTKGWDARKSQGNGTLIGAVEQYCNTKFLQIAMAFELQQRLGGNSHITITPTAPGFINTNIPSGNREKTMPPINPLGRSPKHGAETTLHALFSKSIEGKTGYFLQPYWSPLHQNLPLGPLGLSVLLWEWLFQRITWGCFMWLPHPKTHDLSFQKQLWEESLKVVGLGPPSSSV</sequence>
<proteinExistence type="predicted"/>
<evidence type="ECO:0000256" key="1">
    <source>
        <dbReference type="ARBA" id="ARBA00023002"/>
    </source>
</evidence>